<proteinExistence type="predicted"/>
<protein>
    <submittedName>
        <fullName evidence="1">Uncharacterized protein</fullName>
    </submittedName>
</protein>
<accession>A0A182KI64</accession>
<dbReference type="Proteomes" id="UP000075881">
    <property type="component" value="Unassembled WGS sequence"/>
</dbReference>
<reference evidence="2" key="1">
    <citation type="submission" date="2013-03" db="EMBL/GenBank/DDBJ databases">
        <title>The Genome Sequence of Anopheles christyi ACHKN1017.</title>
        <authorList>
            <consortium name="The Broad Institute Genomics Platform"/>
            <person name="Neafsey D.E."/>
            <person name="Besansky N."/>
            <person name="Walker B."/>
            <person name="Young S.K."/>
            <person name="Zeng Q."/>
            <person name="Gargeya S."/>
            <person name="Fitzgerald M."/>
            <person name="Haas B."/>
            <person name="Abouelleil A."/>
            <person name="Allen A.W."/>
            <person name="Alvarado L."/>
            <person name="Arachchi H.M."/>
            <person name="Berlin A.M."/>
            <person name="Chapman S.B."/>
            <person name="Gainer-Dewar J."/>
            <person name="Goldberg J."/>
            <person name="Griggs A."/>
            <person name="Gujja S."/>
            <person name="Hansen M."/>
            <person name="Howarth C."/>
            <person name="Imamovic A."/>
            <person name="Ireland A."/>
            <person name="Larimer J."/>
            <person name="McCowan C."/>
            <person name="Murphy C."/>
            <person name="Pearson M."/>
            <person name="Poon T.W."/>
            <person name="Priest M."/>
            <person name="Roberts A."/>
            <person name="Saif S."/>
            <person name="Shea T."/>
            <person name="Sisk P."/>
            <person name="Sykes S."/>
            <person name="Wortman J."/>
            <person name="Nusbaum C."/>
            <person name="Birren B."/>
        </authorList>
    </citation>
    <scope>NUCLEOTIDE SEQUENCE [LARGE SCALE GENOMIC DNA]</scope>
    <source>
        <strain evidence="2">ACHKN1017</strain>
    </source>
</reference>
<name>A0A182KI64_9DIPT</name>
<dbReference type="VEuPathDB" id="VectorBase:ACHR014156"/>
<evidence type="ECO:0000313" key="2">
    <source>
        <dbReference type="Proteomes" id="UP000075881"/>
    </source>
</evidence>
<evidence type="ECO:0000313" key="1">
    <source>
        <dbReference type="EnsemblMetazoa" id="ACHR014156-PA"/>
    </source>
</evidence>
<sequence>MLNAGIVRSGRKLSSSSVARMGSSIVLLSSILDDSSKKCPP</sequence>
<keyword evidence="2" id="KW-1185">Reference proteome</keyword>
<reference evidence="1" key="2">
    <citation type="submission" date="2020-05" db="UniProtKB">
        <authorList>
            <consortium name="EnsemblMetazoa"/>
        </authorList>
    </citation>
    <scope>IDENTIFICATION</scope>
    <source>
        <strain evidence="1">ACHKN1017</strain>
    </source>
</reference>
<dbReference type="AlphaFoldDB" id="A0A182KI64"/>
<dbReference type="EnsemblMetazoa" id="ACHR014156-RA">
    <property type="protein sequence ID" value="ACHR014156-PA"/>
    <property type="gene ID" value="ACHR014156"/>
</dbReference>
<organism evidence="1 2">
    <name type="scientific">Anopheles christyi</name>
    <dbReference type="NCBI Taxonomy" id="43041"/>
    <lineage>
        <taxon>Eukaryota</taxon>
        <taxon>Metazoa</taxon>
        <taxon>Ecdysozoa</taxon>
        <taxon>Arthropoda</taxon>
        <taxon>Hexapoda</taxon>
        <taxon>Insecta</taxon>
        <taxon>Pterygota</taxon>
        <taxon>Neoptera</taxon>
        <taxon>Endopterygota</taxon>
        <taxon>Diptera</taxon>
        <taxon>Nematocera</taxon>
        <taxon>Culicoidea</taxon>
        <taxon>Culicidae</taxon>
        <taxon>Anophelinae</taxon>
        <taxon>Anopheles</taxon>
    </lineage>
</organism>